<dbReference type="Pfam" id="PF03819">
    <property type="entry name" value="MazG"/>
    <property type="match status" value="1"/>
</dbReference>
<dbReference type="Gene3D" id="1.10.287.1080">
    <property type="entry name" value="MazG-like"/>
    <property type="match status" value="1"/>
</dbReference>
<comment type="caution">
    <text evidence="2">The sequence shown here is derived from an EMBL/GenBank/DDBJ whole genome shotgun (WGS) entry which is preliminary data.</text>
</comment>
<protein>
    <submittedName>
        <fullName evidence="2">MazG nucleotide pyrophosphohydrolase domain-containing protein</fullName>
    </submittedName>
</protein>
<name>A0ABT7EIY3_9GAMM</name>
<dbReference type="Proteomes" id="UP001231915">
    <property type="component" value="Unassembled WGS sequence"/>
</dbReference>
<keyword evidence="3" id="KW-1185">Reference proteome</keyword>
<dbReference type="EMBL" id="JASJUT010000003">
    <property type="protein sequence ID" value="MDK2595021.1"/>
    <property type="molecule type" value="Genomic_DNA"/>
</dbReference>
<reference evidence="2 3" key="1">
    <citation type="submission" date="2023-05" db="EMBL/GenBank/DDBJ databases">
        <title>Pseudoalteromonas ardens sp. nov., Pseudoalteromonas obscura sp. nov., and Pseudoalteromonas umbrosa sp. nov., isolated from the coral Montipora capitata.</title>
        <authorList>
            <person name="Thomas E.M."/>
            <person name="Smith E.M."/>
            <person name="Papke E."/>
            <person name="Shlafstein M.D."/>
            <person name="Oline D.K."/>
            <person name="Videau P."/>
            <person name="Saw J.H."/>
            <person name="Strangman W.K."/>
            <person name="Ushijima B."/>
        </authorList>
    </citation>
    <scope>NUCLEOTIDE SEQUENCE [LARGE SCALE GENOMIC DNA]</scope>
    <source>
        <strain evidence="2 3">P94</strain>
    </source>
</reference>
<gene>
    <name evidence="2" type="ORF">QNM18_08200</name>
</gene>
<evidence type="ECO:0000259" key="1">
    <source>
        <dbReference type="Pfam" id="PF03819"/>
    </source>
</evidence>
<dbReference type="RefSeq" id="WP_284136871.1">
    <property type="nucleotide sequence ID" value="NZ_JASJUT010000003.1"/>
</dbReference>
<evidence type="ECO:0000313" key="2">
    <source>
        <dbReference type="EMBL" id="MDK2595021.1"/>
    </source>
</evidence>
<organism evidence="2 3">
    <name type="scientific">Pseudoalteromonas obscura</name>
    <dbReference type="NCBI Taxonomy" id="3048491"/>
    <lineage>
        <taxon>Bacteria</taxon>
        <taxon>Pseudomonadati</taxon>
        <taxon>Pseudomonadota</taxon>
        <taxon>Gammaproteobacteria</taxon>
        <taxon>Alteromonadales</taxon>
        <taxon>Pseudoalteromonadaceae</taxon>
        <taxon>Pseudoalteromonas</taxon>
    </lineage>
</organism>
<feature type="domain" description="NTP pyrophosphohydrolase MazG-like" evidence="1">
    <location>
        <begin position="27"/>
        <end position="93"/>
    </location>
</feature>
<accession>A0ABT7EIY3</accession>
<evidence type="ECO:0000313" key="3">
    <source>
        <dbReference type="Proteomes" id="UP001231915"/>
    </source>
</evidence>
<dbReference type="InterPro" id="IPR004518">
    <property type="entry name" value="MazG-like_dom"/>
</dbReference>
<dbReference type="SUPFAM" id="SSF101386">
    <property type="entry name" value="all-alpha NTP pyrophosphatases"/>
    <property type="match status" value="1"/>
</dbReference>
<proteinExistence type="predicted"/>
<sequence length="124" mass="14357">MQDFEKVLEVAKRKSLYDKTNSWYSGSSTYLASLKEEITEVTEEIPKNRTCYLEDELGDILWNYLNILLSLEKESGIDVNSVLKRAYVKYEQRVSAIEAGGSWAEVKEKQKQILEREQALADRT</sequence>